<evidence type="ECO:0000313" key="3">
    <source>
        <dbReference type="EMBL" id="AVO34948.1"/>
    </source>
</evidence>
<keyword evidence="4" id="KW-1185">Reference proteome</keyword>
<name>A0A2S0MGD9_9BURK</name>
<dbReference type="OrthoDB" id="10003620at2"/>
<sequence>MGGQLSPIGLLLMLVGAAISFALGRYLSRGWRAKRQQKQQAAKLASETRQQRRARERRERK</sequence>
<dbReference type="RefSeq" id="WP_106703497.1">
    <property type="nucleotide sequence ID" value="NZ_CP027666.1"/>
</dbReference>
<dbReference type="AlphaFoldDB" id="A0A2S0MGD9"/>
<keyword evidence="2" id="KW-0472">Membrane</keyword>
<gene>
    <name evidence="3" type="ORF">C6570_12430</name>
</gene>
<evidence type="ECO:0000256" key="1">
    <source>
        <dbReference type="SAM" id="MobiDB-lite"/>
    </source>
</evidence>
<dbReference type="KEGG" id="otk:C6570_12430"/>
<protein>
    <submittedName>
        <fullName evidence="3">Uncharacterized protein</fullName>
    </submittedName>
</protein>
<feature type="compositionally biased region" description="Basic residues" evidence="1">
    <location>
        <begin position="51"/>
        <end position="61"/>
    </location>
</feature>
<keyword evidence="2" id="KW-1133">Transmembrane helix</keyword>
<dbReference type="EMBL" id="CP027666">
    <property type="protein sequence ID" value="AVO34948.1"/>
    <property type="molecule type" value="Genomic_DNA"/>
</dbReference>
<reference evidence="3 4" key="1">
    <citation type="submission" date="2018-03" db="EMBL/GenBank/DDBJ databases">
        <title>Genome sequencing of Ottowia sp.</title>
        <authorList>
            <person name="Kim S.-J."/>
            <person name="Heo J."/>
            <person name="Kwon S.-W."/>
        </authorList>
    </citation>
    <scope>NUCLEOTIDE SEQUENCE [LARGE SCALE GENOMIC DNA]</scope>
    <source>
        <strain evidence="3 4">KADR8-3</strain>
    </source>
</reference>
<evidence type="ECO:0000313" key="4">
    <source>
        <dbReference type="Proteomes" id="UP000239709"/>
    </source>
</evidence>
<dbReference type="Proteomes" id="UP000239709">
    <property type="component" value="Chromosome"/>
</dbReference>
<feature type="transmembrane region" description="Helical" evidence="2">
    <location>
        <begin position="6"/>
        <end position="28"/>
    </location>
</feature>
<feature type="region of interest" description="Disordered" evidence="1">
    <location>
        <begin position="37"/>
        <end position="61"/>
    </location>
</feature>
<keyword evidence="2" id="KW-0812">Transmembrane</keyword>
<organism evidence="3 4">
    <name type="scientific">Ottowia oryzae</name>
    <dbReference type="NCBI Taxonomy" id="2109914"/>
    <lineage>
        <taxon>Bacteria</taxon>
        <taxon>Pseudomonadati</taxon>
        <taxon>Pseudomonadota</taxon>
        <taxon>Betaproteobacteria</taxon>
        <taxon>Burkholderiales</taxon>
        <taxon>Comamonadaceae</taxon>
        <taxon>Ottowia</taxon>
    </lineage>
</organism>
<proteinExistence type="predicted"/>
<evidence type="ECO:0000256" key="2">
    <source>
        <dbReference type="SAM" id="Phobius"/>
    </source>
</evidence>
<accession>A0A2S0MGD9</accession>